<keyword evidence="1 4" id="KW-0808">Transferase</keyword>
<evidence type="ECO:0000256" key="2">
    <source>
        <dbReference type="ARBA" id="ARBA00023315"/>
    </source>
</evidence>
<proteinExistence type="predicted"/>
<sequence>MATRALTLRTAGARDIGAVDALMADAFDPAYGEAWTRNQCLGVLALPGVSLLLAEMDDEPAGFAMTRRIADESELLLLAVSRAHRGRGVGGALLRAAIAEARGAGCGKLHLEVRSGNPAARLYADHGFAKVGERRGYYRGVGGDLHDAHTYSLALDRTY</sequence>
<dbReference type="Proteomes" id="UP000218151">
    <property type="component" value="Unassembled WGS sequence"/>
</dbReference>
<dbReference type="PANTHER" id="PTHR43420">
    <property type="entry name" value="ACETYLTRANSFERASE"/>
    <property type="match status" value="1"/>
</dbReference>
<comment type="caution">
    <text evidence="4">The sequence shown here is derived from an EMBL/GenBank/DDBJ whole genome shotgun (WGS) entry which is preliminary data.</text>
</comment>
<dbReference type="InterPro" id="IPR000182">
    <property type="entry name" value="GNAT_dom"/>
</dbReference>
<dbReference type="Pfam" id="PF00583">
    <property type="entry name" value="Acetyltransf_1"/>
    <property type="match status" value="1"/>
</dbReference>
<protein>
    <submittedName>
        <fullName evidence="4">Ribosomal-protein-alanine acetyltransferase</fullName>
    </submittedName>
</protein>
<dbReference type="InterPro" id="IPR016181">
    <property type="entry name" value="Acyl_CoA_acyltransferase"/>
</dbReference>
<dbReference type="PROSITE" id="PS51186">
    <property type="entry name" value="GNAT"/>
    <property type="match status" value="1"/>
</dbReference>
<dbReference type="AlphaFoldDB" id="A0A2A2SF23"/>
<evidence type="ECO:0000256" key="1">
    <source>
        <dbReference type="ARBA" id="ARBA00022679"/>
    </source>
</evidence>
<evidence type="ECO:0000313" key="5">
    <source>
        <dbReference type="Proteomes" id="UP000218151"/>
    </source>
</evidence>
<dbReference type="OrthoDB" id="9804026at2"/>
<dbReference type="GO" id="GO:0016747">
    <property type="term" value="F:acyltransferase activity, transferring groups other than amino-acyl groups"/>
    <property type="evidence" value="ECO:0007669"/>
    <property type="project" value="InterPro"/>
</dbReference>
<dbReference type="PANTHER" id="PTHR43420:SF12">
    <property type="entry name" value="N-ACETYLTRANSFERASE DOMAIN-CONTAINING PROTEIN"/>
    <property type="match status" value="1"/>
</dbReference>
<organism evidence="4 5">
    <name type="scientific">Sphingomonas lenta</name>
    <dbReference type="NCBI Taxonomy" id="1141887"/>
    <lineage>
        <taxon>Bacteria</taxon>
        <taxon>Pseudomonadati</taxon>
        <taxon>Pseudomonadota</taxon>
        <taxon>Alphaproteobacteria</taxon>
        <taxon>Sphingomonadales</taxon>
        <taxon>Sphingomonadaceae</taxon>
        <taxon>Sphingomonas</taxon>
    </lineage>
</organism>
<dbReference type="EMBL" id="NSLI01000003">
    <property type="protein sequence ID" value="PAX07790.1"/>
    <property type="molecule type" value="Genomic_DNA"/>
</dbReference>
<dbReference type="RefSeq" id="WP_095998033.1">
    <property type="nucleotide sequence ID" value="NZ_NSLI01000003.1"/>
</dbReference>
<gene>
    <name evidence="4" type="ORF">CKY28_09155</name>
</gene>
<dbReference type="InterPro" id="IPR050680">
    <property type="entry name" value="YpeA/RimI_acetyltransf"/>
</dbReference>
<reference evidence="5" key="1">
    <citation type="submission" date="2017-09" db="EMBL/GenBank/DDBJ databases">
        <authorList>
            <person name="Feng G."/>
            <person name="Zhu H."/>
        </authorList>
    </citation>
    <scope>NUCLEOTIDE SEQUENCE [LARGE SCALE GENOMIC DNA]</scope>
    <source>
        <strain evidence="5">1PNM-20</strain>
    </source>
</reference>
<feature type="domain" description="N-acetyltransferase" evidence="3">
    <location>
        <begin position="6"/>
        <end position="158"/>
    </location>
</feature>
<name>A0A2A2SF23_9SPHN</name>
<keyword evidence="5" id="KW-1185">Reference proteome</keyword>
<evidence type="ECO:0000259" key="3">
    <source>
        <dbReference type="PROSITE" id="PS51186"/>
    </source>
</evidence>
<dbReference type="SUPFAM" id="SSF55729">
    <property type="entry name" value="Acyl-CoA N-acyltransferases (Nat)"/>
    <property type="match status" value="1"/>
</dbReference>
<evidence type="ECO:0000313" key="4">
    <source>
        <dbReference type="EMBL" id="PAX07790.1"/>
    </source>
</evidence>
<dbReference type="CDD" id="cd04301">
    <property type="entry name" value="NAT_SF"/>
    <property type="match status" value="1"/>
</dbReference>
<accession>A0A2A2SF23</accession>
<dbReference type="Gene3D" id="3.40.630.30">
    <property type="match status" value="1"/>
</dbReference>
<keyword evidence="2" id="KW-0012">Acyltransferase</keyword>